<proteinExistence type="predicted"/>
<reference evidence="1" key="1">
    <citation type="submission" date="2018-11" db="EMBL/GenBank/DDBJ databases">
        <title>The sequence and de novo assembly of Larimichthys crocea genome using PacBio and Hi-C technologies.</title>
        <authorList>
            <person name="Xu P."/>
            <person name="Chen B."/>
            <person name="Zhou Z."/>
            <person name="Ke Q."/>
            <person name="Wu Y."/>
            <person name="Bai H."/>
            <person name="Pu F."/>
        </authorList>
    </citation>
    <scope>NUCLEOTIDE SEQUENCE</scope>
    <source>
        <tissue evidence="1">Muscle</tissue>
    </source>
</reference>
<protein>
    <submittedName>
        <fullName evidence="1">Uncharacterized protein</fullName>
    </submittedName>
</protein>
<organism evidence="1 2">
    <name type="scientific">Larimichthys crocea</name>
    <name type="common">Large yellow croaker</name>
    <name type="synonym">Pseudosciaena crocea</name>
    <dbReference type="NCBI Taxonomy" id="215358"/>
    <lineage>
        <taxon>Eukaryota</taxon>
        <taxon>Metazoa</taxon>
        <taxon>Chordata</taxon>
        <taxon>Craniata</taxon>
        <taxon>Vertebrata</taxon>
        <taxon>Euteleostomi</taxon>
        <taxon>Actinopterygii</taxon>
        <taxon>Neopterygii</taxon>
        <taxon>Teleostei</taxon>
        <taxon>Neoteleostei</taxon>
        <taxon>Acanthomorphata</taxon>
        <taxon>Eupercaria</taxon>
        <taxon>Sciaenidae</taxon>
        <taxon>Larimichthys</taxon>
    </lineage>
</organism>
<gene>
    <name evidence="1" type="ORF">E3U43_010766</name>
</gene>
<dbReference type="EMBL" id="CM011679">
    <property type="protein sequence ID" value="TMS18440.1"/>
    <property type="molecule type" value="Genomic_DNA"/>
</dbReference>
<comment type="caution">
    <text evidence="1">The sequence shown here is derived from an EMBL/GenBank/DDBJ whole genome shotgun (WGS) entry which is preliminary data.</text>
</comment>
<keyword evidence="2" id="KW-1185">Reference proteome</keyword>
<sequence>MSETEGFNIEDLINVTSLQGGGDMQDLKVQQVMGKLRKLQQAKSILDDEMKEVKSVSDSLQKELTTLQNEAYQLEEIHKEKEELCRKLQFQCVESEQDCARQLEQNKRSDELLEQYACDIQEFKLKQRKQRMKFEHQLHQLIDQHKNLYSVFTPQRLPVEIENAENTKSQLLSAEQMKLAQLHRLNEELGEVKKDKQLWATPGETQEE</sequence>
<name>A0ACD3RGG1_LARCR</name>
<accession>A0ACD3RGG1</accession>
<evidence type="ECO:0000313" key="2">
    <source>
        <dbReference type="Proteomes" id="UP000793456"/>
    </source>
</evidence>
<dbReference type="Proteomes" id="UP000793456">
    <property type="component" value="Chromosome VI"/>
</dbReference>
<evidence type="ECO:0000313" key="1">
    <source>
        <dbReference type="EMBL" id="TMS18440.1"/>
    </source>
</evidence>